<organism evidence="5 6">
    <name type="scientific">Crassostrea virginica</name>
    <name type="common">Eastern oyster</name>
    <dbReference type="NCBI Taxonomy" id="6565"/>
    <lineage>
        <taxon>Eukaryota</taxon>
        <taxon>Metazoa</taxon>
        <taxon>Spiralia</taxon>
        <taxon>Lophotrochozoa</taxon>
        <taxon>Mollusca</taxon>
        <taxon>Bivalvia</taxon>
        <taxon>Autobranchia</taxon>
        <taxon>Pteriomorphia</taxon>
        <taxon>Ostreida</taxon>
        <taxon>Ostreoidea</taxon>
        <taxon>Ostreidae</taxon>
        <taxon>Crassostrea</taxon>
    </lineage>
</organism>
<dbReference type="PANTHER" id="PTHR10656:SF42">
    <property type="entry name" value="CYCLIC GMP-AMP SYNTHASE-LIKE PROTEIN-RELATED"/>
    <property type="match status" value="1"/>
</dbReference>
<evidence type="ECO:0000259" key="4">
    <source>
        <dbReference type="Pfam" id="PF03281"/>
    </source>
</evidence>
<evidence type="ECO:0000256" key="3">
    <source>
        <dbReference type="ARBA" id="ARBA00022840"/>
    </source>
</evidence>
<proteinExistence type="inferred from homology"/>
<dbReference type="AlphaFoldDB" id="A0A8B8DNK5"/>
<sequence>MAQKFYSNVWEYPRDEFSPHEHERNLKKILQRQIGSSWDFDEGEWNGACSIINYVLYTILKELRNQAQKHFEGLVIHDDFIRQASARQGLKINEPDEFDALIPFDIEGLRLKEVRLTDISDQYLPGQIRLRVDDFAQIERYPSLKRAGVFEKKSGTCLINTRVLQEQVFKSLMDSALHELTLRCRDSSEKYIIKRGSRPPTMDMTIIESDGKSVKADFVPALILSQESIYVPINASSSVPITFKRYGLMKWVNKKNTIIDEEDKNFIWRSCSSSYERCMFDLCDGNKERSYIRTACRVMKALVKQLRTRPNQAAVLLSSYHLKTIAMYCILLLTVPSKLTSHSARLSGVREALGYFLRFLELVLEKECLPDFFLGNEYLDKIFPGSYFSKIRIKYNLFDKEDPAKVQAAKYGLPEMKTVLAECFEVRNLNPRVVTFFREKTLSV</sequence>
<gene>
    <name evidence="6" type="primary">LOC111128161</name>
</gene>
<dbReference type="GeneID" id="111128161"/>
<dbReference type="Proteomes" id="UP000694844">
    <property type="component" value="Chromosome 4"/>
</dbReference>
<protein>
    <submittedName>
        <fullName evidence="6">Uncharacterized protein LOC111128161</fullName>
    </submittedName>
</protein>
<dbReference type="GO" id="GO:0005524">
    <property type="term" value="F:ATP binding"/>
    <property type="evidence" value="ECO:0007669"/>
    <property type="project" value="UniProtKB-KW"/>
</dbReference>
<dbReference type="Gene3D" id="1.10.1410.40">
    <property type="match status" value="1"/>
</dbReference>
<accession>A0A8B8DNK5</accession>
<dbReference type="KEGG" id="cvn:111128161"/>
<dbReference type="Pfam" id="PF03281">
    <property type="entry name" value="Mab-21"/>
    <property type="match status" value="1"/>
</dbReference>
<dbReference type="Gene3D" id="3.30.460.90">
    <property type="match status" value="1"/>
</dbReference>
<evidence type="ECO:0000256" key="2">
    <source>
        <dbReference type="ARBA" id="ARBA00022741"/>
    </source>
</evidence>
<dbReference type="SMART" id="SM01265">
    <property type="entry name" value="Mab-21"/>
    <property type="match status" value="1"/>
</dbReference>
<keyword evidence="2" id="KW-0547">Nucleotide-binding</keyword>
<keyword evidence="5" id="KW-1185">Reference proteome</keyword>
<dbReference type="PANTHER" id="PTHR10656">
    <property type="entry name" value="CELL FATE DETERMINING PROTEIN MAB21-RELATED"/>
    <property type="match status" value="1"/>
</dbReference>
<feature type="domain" description="Mab-21-like nucleotidyltransferase" evidence="4">
    <location>
        <begin position="89"/>
        <end position="227"/>
    </location>
</feature>
<dbReference type="RefSeq" id="XP_022329345.1">
    <property type="nucleotide sequence ID" value="XM_022473637.1"/>
</dbReference>
<dbReference type="OrthoDB" id="6053056at2759"/>
<evidence type="ECO:0000256" key="1">
    <source>
        <dbReference type="ARBA" id="ARBA00008307"/>
    </source>
</evidence>
<dbReference type="InterPro" id="IPR046903">
    <property type="entry name" value="Mab-21-like_nuc_Trfase"/>
</dbReference>
<dbReference type="InterPro" id="IPR024810">
    <property type="entry name" value="MAB21L/cGLR"/>
</dbReference>
<name>A0A8B8DNK5_CRAVI</name>
<comment type="similarity">
    <text evidence="1">Belongs to the mab-21 family.</text>
</comment>
<keyword evidence="3" id="KW-0067">ATP-binding</keyword>
<evidence type="ECO:0000313" key="5">
    <source>
        <dbReference type="Proteomes" id="UP000694844"/>
    </source>
</evidence>
<reference evidence="6" key="1">
    <citation type="submission" date="2025-08" db="UniProtKB">
        <authorList>
            <consortium name="RefSeq"/>
        </authorList>
    </citation>
    <scope>IDENTIFICATION</scope>
    <source>
        <tissue evidence="6">Whole sample</tissue>
    </source>
</reference>
<evidence type="ECO:0000313" key="6">
    <source>
        <dbReference type="RefSeq" id="XP_022329345.1"/>
    </source>
</evidence>